<sequence>MSQSKITNRITGKKICVPLIADKDKPEYPSDALKNKKAIKLYIPKFESTFEALAKAIKAGIKNQDLSCDGAKVYLFEFYERITETCEENWVSFGRMIGEKDKDVSPFSPVDVIRKGEYKSTASEPTTENDYEWLAIYLLIQYRIVRAANQEYKTKIAAAGDRVLKSLCNDAYQIEVSWGTTEQWINDLNYCKIIACIDMFFYKFKKNDHAICRIATITSRYRDGAALLSLNHLRNLCNGDLSLGLMWIFNPSVALELEQIAREGQEIDNNFSLTPYIIDLQICRLSPYSTTHNPGLHLFIHAAGTFMLKRRSIDARILDCPGETSIIQNAGVLSFVLYSKMDWKLIYGDENEQIGDTIQAPIASSSKTSDDHPGGRSPSDWFKWMKKREFKLPSTITNFMKSQADKITNPRPETIGSRIKLLYGSQ</sequence>
<evidence type="ECO:0000256" key="11">
    <source>
        <dbReference type="ARBA" id="ARBA00033344"/>
    </source>
</evidence>
<proteinExistence type="predicted"/>
<evidence type="ECO:0000313" key="13">
    <source>
        <dbReference type="EMBL" id="UAU42839.1"/>
    </source>
</evidence>
<dbReference type="GO" id="GO:0030430">
    <property type="term" value="C:host cell cytoplasm"/>
    <property type="evidence" value="ECO:0007669"/>
    <property type="project" value="UniProtKB-SubCell"/>
</dbReference>
<dbReference type="InterPro" id="IPR035961">
    <property type="entry name" value="Rhabdovirus_nucleoprotein-like"/>
</dbReference>
<keyword evidence="10" id="KW-0687">Ribonucleoprotein</keyword>
<dbReference type="GO" id="GO:0019013">
    <property type="term" value="C:viral nucleocapsid"/>
    <property type="evidence" value="ECO:0007669"/>
    <property type="project" value="UniProtKB-KW"/>
</dbReference>
<keyword evidence="7" id="KW-0694">RNA-binding</keyword>
<evidence type="ECO:0000256" key="5">
    <source>
        <dbReference type="ARBA" id="ARBA00022561"/>
    </source>
</evidence>
<dbReference type="Gene3D" id="1.10.3570.10">
    <property type="entry name" value="Rhabdovirus nucleocapsid protein like domain"/>
    <property type="match status" value="1"/>
</dbReference>
<comment type="subcellular location">
    <subcellularLocation>
        <location evidence="1">Host cytoplasm</location>
    </subcellularLocation>
    <subcellularLocation>
        <location evidence="2">Virion</location>
    </subcellularLocation>
</comment>
<gene>
    <name evidence="13" type="primary">N</name>
</gene>
<dbReference type="GO" id="GO:0003723">
    <property type="term" value="F:RNA binding"/>
    <property type="evidence" value="ECO:0007669"/>
    <property type="project" value="UniProtKB-KW"/>
</dbReference>
<feature type="domain" description="Rhabdovirus nucleocapsid" evidence="12">
    <location>
        <begin position="14"/>
        <end position="406"/>
    </location>
</feature>
<evidence type="ECO:0000256" key="2">
    <source>
        <dbReference type="ARBA" id="ARBA00004328"/>
    </source>
</evidence>
<dbReference type="Proteomes" id="UP000830446">
    <property type="component" value="Segment"/>
</dbReference>
<organism evidence="13 14">
    <name type="scientific">Boteke virus</name>
    <dbReference type="NCBI Taxonomy" id="864698"/>
    <lineage>
        <taxon>Viruses</taxon>
        <taxon>Riboviria</taxon>
        <taxon>Orthornavirae</taxon>
        <taxon>Negarnaviricota</taxon>
        <taxon>Haploviricotina</taxon>
        <taxon>Monjiviricetes</taxon>
        <taxon>Mononegavirales</taxon>
        <taxon>Rhabdoviridae</taxon>
        <taxon>Alpharhabdovirinae</taxon>
        <taxon>Sunrhavirus</taxon>
        <taxon>Sunrhavirus boteke</taxon>
    </lineage>
</organism>
<dbReference type="GO" id="GO:1990904">
    <property type="term" value="C:ribonucleoprotein complex"/>
    <property type="evidence" value="ECO:0007669"/>
    <property type="project" value="UniProtKB-KW"/>
</dbReference>
<dbReference type="InterPro" id="IPR023330">
    <property type="entry name" value="Rhabdovirus_ncapsid_N"/>
</dbReference>
<evidence type="ECO:0000256" key="8">
    <source>
        <dbReference type="ARBA" id="ARBA00023086"/>
    </source>
</evidence>
<accession>A0AAE8XEI3</accession>
<evidence type="ECO:0000313" key="14">
    <source>
        <dbReference type="Proteomes" id="UP000830446"/>
    </source>
</evidence>
<evidence type="ECO:0000256" key="10">
    <source>
        <dbReference type="ARBA" id="ARBA00023274"/>
    </source>
</evidence>
<reference evidence="13" key="1">
    <citation type="submission" date="2021-01" db="EMBL/GenBank/DDBJ databases">
        <title>Genome characterization of three insect rhabdoviruses from Malaysia and Central Africa.</title>
        <authorList>
            <person name="Luo D."/>
            <person name="Zhou Z."/>
            <person name="Ge X."/>
            <person name="Shi Z."/>
            <person name="Bourhy H."/>
            <person name="Marc G."/>
            <person name="Dacheux L."/>
        </authorList>
    </citation>
    <scope>NUCLEOTIDE SEQUENCE</scope>
    <source>
        <strain evidence="13">0417RCA</strain>
    </source>
</reference>
<keyword evidence="4" id="KW-1139">Helical capsid protein</keyword>
<evidence type="ECO:0000256" key="9">
    <source>
        <dbReference type="ARBA" id="ARBA00023200"/>
    </source>
</evidence>
<evidence type="ECO:0000256" key="6">
    <source>
        <dbReference type="ARBA" id="ARBA00022844"/>
    </source>
</evidence>
<keyword evidence="14" id="KW-1185">Reference proteome</keyword>
<name>A0AAE8XEI3_9RHAB</name>
<keyword evidence="9" id="KW-1035">Host cytoplasm</keyword>
<evidence type="ECO:0000256" key="7">
    <source>
        <dbReference type="ARBA" id="ARBA00022884"/>
    </source>
</evidence>
<dbReference type="KEGG" id="vg:80539660"/>
<dbReference type="Pfam" id="PF00945">
    <property type="entry name" value="Rhabdo_ncap"/>
    <property type="match status" value="1"/>
</dbReference>
<evidence type="ECO:0000256" key="1">
    <source>
        <dbReference type="ARBA" id="ARBA00004192"/>
    </source>
</evidence>
<dbReference type="InterPro" id="IPR023331">
    <property type="entry name" value="Rhabdovirus_ncapsid_C"/>
</dbReference>
<dbReference type="RefSeq" id="YP_010800976.1">
    <property type="nucleotide sequence ID" value="NC_076931.1"/>
</dbReference>
<evidence type="ECO:0000259" key="12">
    <source>
        <dbReference type="Pfam" id="PF00945"/>
    </source>
</evidence>
<dbReference type="GO" id="GO:0019029">
    <property type="term" value="C:helical viral capsid"/>
    <property type="evidence" value="ECO:0007669"/>
    <property type="project" value="UniProtKB-KW"/>
</dbReference>
<dbReference type="EMBL" id="MW491753">
    <property type="protein sequence ID" value="UAU42839.1"/>
    <property type="molecule type" value="Viral_cRNA"/>
</dbReference>
<keyword evidence="5" id="KW-0167">Capsid protein</keyword>
<keyword evidence="6" id="KW-0946">Virion</keyword>
<dbReference type="GeneID" id="80539660"/>
<evidence type="ECO:0000256" key="3">
    <source>
        <dbReference type="ARBA" id="ARBA00014389"/>
    </source>
</evidence>
<dbReference type="SUPFAM" id="SSF140809">
    <property type="entry name" value="Rhabdovirus nucleoprotein-like"/>
    <property type="match status" value="1"/>
</dbReference>
<dbReference type="InterPro" id="IPR000448">
    <property type="entry name" value="Rhabdo_ncapsid"/>
</dbReference>
<keyword evidence="8" id="KW-0543">Viral nucleoprotein</keyword>
<evidence type="ECO:0000256" key="4">
    <source>
        <dbReference type="ARBA" id="ARBA00022497"/>
    </source>
</evidence>
<dbReference type="Gene3D" id="1.10.3610.10">
    <property type="entry name" value="Nucleoprotein"/>
    <property type="match status" value="1"/>
</dbReference>
<protein>
    <recommendedName>
        <fullName evidence="3">Nucleoprotein</fullName>
    </recommendedName>
    <alternativeName>
        <fullName evidence="11">Nucleocapsid protein</fullName>
    </alternativeName>
</protein>